<dbReference type="Proteomes" id="UP000243887">
    <property type="component" value="Unassembled WGS sequence"/>
</dbReference>
<dbReference type="Gene3D" id="1.20.120.450">
    <property type="entry name" value="dinb family like domain"/>
    <property type="match status" value="1"/>
</dbReference>
<proteinExistence type="inferred from homology"/>
<evidence type="ECO:0000313" key="4">
    <source>
        <dbReference type="EMBL" id="SFJ30573.1"/>
    </source>
</evidence>
<evidence type="ECO:0000256" key="1">
    <source>
        <dbReference type="ARBA" id="ARBA00008635"/>
    </source>
</evidence>
<dbReference type="SUPFAM" id="SSF109854">
    <property type="entry name" value="DinB/YfiT-like putative metalloenzymes"/>
    <property type="match status" value="1"/>
</dbReference>
<dbReference type="RefSeq" id="WP_090678603.1">
    <property type="nucleotide sequence ID" value="NZ_FORU01000005.1"/>
</dbReference>
<feature type="binding site" evidence="3">
    <location>
        <position position="137"/>
    </location>
    <ligand>
        <name>a divalent metal cation</name>
        <dbReference type="ChEBI" id="CHEBI:60240"/>
    </ligand>
</feature>
<feature type="binding site" evidence="3">
    <location>
        <position position="133"/>
    </location>
    <ligand>
        <name>a divalent metal cation</name>
        <dbReference type="ChEBI" id="CHEBI:60240"/>
    </ligand>
</feature>
<protein>
    <submittedName>
        <fullName evidence="4">Uncharacterized damage-inducible protein DinB (Forms a four-helix bundle)</fullName>
    </submittedName>
</protein>
<dbReference type="GO" id="GO:0046872">
    <property type="term" value="F:metal ion binding"/>
    <property type="evidence" value="ECO:0007669"/>
    <property type="project" value="UniProtKB-KW"/>
</dbReference>
<dbReference type="STRING" id="1150112.SAMN04487893_105122"/>
<accession>A0A1I3Q8X7</accession>
<keyword evidence="2 3" id="KW-0479">Metal-binding</keyword>
<name>A0A1I3Q8X7_9FLAO</name>
<dbReference type="InterPro" id="IPR007837">
    <property type="entry name" value="DinB"/>
</dbReference>
<dbReference type="OrthoDB" id="119432at2"/>
<dbReference type="Pfam" id="PF05163">
    <property type="entry name" value="DinB"/>
    <property type="match status" value="1"/>
</dbReference>
<comment type="similarity">
    <text evidence="1">Belongs to the DinB family.</text>
</comment>
<evidence type="ECO:0000256" key="3">
    <source>
        <dbReference type="PIRSR" id="PIRSR607837-1"/>
    </source>
</evidence>
<evidence type="ECO:0000256" key="2">
    <source>
        <dbReference type="ARBA" id="ARBA00022723"/>
    </source>
</evidence>
<dbReference type="EMBL" id="FORU01000005">
    <property type="protein sequence ID" value="SFJ30573.1"/>
    <property type="molecule type" value="Genomic_DNA"/>
</dbReference>
<organism evidence="4 5">
    <name type="scientific">Myroides guanonis</name>
    <dbReference type="NCBI Taxonomy" id="1150112"/>
    <lineage>
        <taxon>Bacteria</taxon>
        <taxon>Pseudomonadati</taxon>
        <taxon>Bacteroidota</taxon>
        <taxon>Flavobacteriia</taxon>
        <taxon>Flavobacteriales</taxon>
        <taxon>Flavobacteriaceae</taxon>
        <taxon>Myroides</taxon>
    </lineage>
</organism>
<dbReference type="InterPro" id="IPR034660">
    <property type="entry name" value="DinB/YfiT-like"/>
</dbReference>
<evidence type="ECO:0000313" key="5">
    <source>
        <dbReference type="Proteomes" id="UP000243887"/>
    </source>
</evidence>
<feature type="binding site" evidence="3">
    <location>
        <position position="47"/>
    </location>
    <ligand>
        <name>a divalent metal cation</name>
        <dbReference type="ChEBI" id="CHEBI:60240"/>
    </ligand>
</feature>
<gene>
    <name evidence="4" type="ORF">SAMN04487893_105122</name>
</gene>
<dbReference type="AlphaFoldDB" id="A0A1I3Q8X7"/>
<sequence length="164" mass="18590">MSIKQSLLIELERESDNTLRMLERLEGADFSWKPHPKSMSLGALANHIVELHDWMSLVITQSVLDFQKDYAPMKLEDVSSLSTVLKSSVAETKDIIENLDEALLFEDWTLQSGDYVIMTAPKIAAIRFVVNNHLIHHRGQLSVYMRLLDIPVPGIYGPSADEQQ</sequence>
<reference evidence="5" key="1">
    <citation type="submission" date="2016-10" db="EMBL/GenBank/DDBJ databases">
        <authorList>
            <person name="Varghese N."/>
            <person name="Submissions S."/>
        </authorList>
    </citation>
    <scope>NUCLEOTIDE SEQUENCE [LARGE SCALE GENOMIC DNA]</scope>
    <source>
        <strain evidence="5">DSM 26542</strain>
    </source>
</reference>
<keyword evidence="5" id="KW-1185">Reference proteome</keyword>